<evidence type="ECO:0000313" key="2">
    <source>
        <dbReference type="Proteomes" id="UP000048841"/>
    </source>
</evidence>
<name>A0A0T7P745_YEREN</name>
<dbReference type="AlphaFoldDB" id="A0A0T7P745"/>
<evidence type="ECO:0000313" key="1">
    <source>
        <dbReference type="EMBL" id="CFQ68279.1"/>
    </source>
</evidence>
<organism evidence="1 2">
    <name type="scientific">Yersinia enterocolitica</name>
    <dbReference type="NCBI Taxonomy" id="630"/>
    <lineage>
        <taxon>Bacteria</taxon>
        <taxon>Pseudomonadati</taxon>
        <taxon>Pseudomonadota</taxon>
        <taxon>Gammaproteobacteria</taxon>
        <taxon>Enterobacterales</taxon>
        <taxon>Yersiniaceae</taxon>
        <taxon>Yersinia</taxon>
    </lineage>
</organism>
<accession>A0A0T7P745</accession>
<sequence>MLSALGCSVLRTGTGIVALYTLDVQPSESFVNAASILLASTRLASFAAKNSPVRLNLRVFEFSLAGLIVIATMITSGDWLW</sequence>
<reference evidence="1 2" key="1">
    <citation type="submission" date="2015-03" db="EMBL/GenBank/DDBJ databases">
        <authorList>
            <person name="Murphy D."/>
        </authorList>
    </citation>
    <scope>NUCLEOTIDE SEQUENCE [LARGE SCALE GENOMIC DNA]</scope>
    <source>
        <strain evidence="1 2">IP26249</strain>
    </source>
</reference>
<gene>
    <name evidence="1" type="ORF">ERS137941_02981</name>
</gene>
<protein>
    <submittedName>
        <fullName evidence="1">Uncharacterized protein</fullName>
    </submittedName>
</protein>
<dbReference type="EMBL" id="CGBR01000023">
    <property type="protein sequence ID" value="CFQ68279.1"/>
    <property type="molecule type" value="Genomic_DNA"/>
</dbReference>
<dbReference type="RefSeq" id="WP_057636573.1">
    <property type="nucleotide sequence ID" value="NZ_CGBR01000023.1"/>
</dbReference>
<proteinExistence type="predicted"/>
<dbReference type="Proteomes" id="UP000048841">
    <property type="component" value="Unassembled WGS sequence"/>
</dbReference>